<feature type="domain" description="PAS" evidence="11">
    <location>
        <begin position="129"/>
        <end position="199"/>
    </location>
</feature>
<dbReference type="InterPro" id="IPR003594">
    <property type="entry name" value="HATPase_dom"/>
</dbReference>
<dbReference type="SMART" id="SM00091">
    <property type="entry name" value="PAS"/>
    <property type="match status" value="2"/>
</dbReference>
<dbReference type="PROSITE" id="PS50109">
    <property type="entry name" value="HIS_KIN"/>
    <property type="match status" value="1"/>
</dbReference>
<feature type="domain" description="PAC" evidence="12">
    <location>
        <begin position="76"/>
        <end position="128"/>
    </location>
</feature>
<dbReference type="InterPro" id="IPR005467">
    <property type="entry name" value="His_kinase_dom"/>
</dbReference>
<dbReference type="Pfam" id="PF02518">
    <property type="entry name" value="HATPase_c"/>
    <property type="match status" value="1"/>
</dbReference>
<feature type="domain" description="Histidine kinase" evidence="10">
    <location>
        <begin position="267"/>
        <end position="469"/>
    </location>
</feature>
<dbReference type="CDD" id="cd00075">
    <property type="entry name" value="HATPase"/>
    <property type="match status" value="1"/>
</dbReference>
<name>A0A559KGV3_9BACL</name>
<dbReference type="PRINTS" id="PR00344">
    <property type="entry name" value="BCTRLSENSOR"/>
</dbReference>
<evidence type="ECO:0000256" key="8">
    <source>
        <dbReference type="ARBA" id="ARBA00023012"/>
    </source>
</evidence>
<evidence type="ECO:0000256" key="2">
    <source>
        <dbReference type="ARBA" id="ARBA00012438"/>
    </source>
</evidence>
<dbReference type="RefSeq" id="WP_144843401.1">
    <property type="nucleotide sequence ID" value="NZ_VNJI01000003.1"/>
</dbReference>
<gene>
    <name evidence="13" type="ORF">FPZ49_03785</name>
</gene>
<dbReference type="InterPro" id="IPR004358">
    <property type="entry name" value="Sig_transdc_His_kin-like_C"/>
</dbReference>
<evidence type="ECO:0000256" key="3">
    <source>
        <dbReference type="ARBA" id="ARBA00022553"/>
    </source>
</evidence>
<dbReference type="CDD" id="cd00130">
    <property type="entry name" value="PAS"/>
    <property type="match status" value="2"/>
</dbReference>
<dbReference type="NCBIfam" id="TIGR00229">
    <property type="entry name" value="sensory_box"/>
    <property type="match status" value="2"/>
</dbReference>
<dbReference type="EMBL" id="VNJI01000003">
    <property type="protein sequence ID" value="TVY11359.1"/>
    <property type="molecule type" value="Genomic_DNA"/>
</dbReference>
<organism evidence="13 14">
    <name type="scientific">Paenibacillus cremeus</name>
    <dbReference type="NCBI Taxonomy" id="2163881"/>
    <lineage>
        <taxon>Bacteria</taxon>
        <taxon>Bacillati</taxon>
        <taxon>Bacillota</taxon>
        <taxon>Bacilli</taxon>
        <taxon>Bacillales</taxon>
        <taxon>Paenibacillaceae</taxon>
        <taxon>Paenibacillus</taxon>
    </lineage>
</organism>
<dbReference type="InterPro" id="IPR000014">
    <property type="entry name" value="PAS"/>
</dbReference>
<evidence type="ECO:0000259" key="10">
    <source>
        <dbReference type="PROSITE" id="PS50109"/>
    </source>
</evidence>
<dbReference type="Gene3D" id="3.30.450.20">
    <property type="entry name" value="PAS domain"/>
    <property type="match status" value="2"/>
</dbReference>
<keyword evidence="14" id="KW-1185">Reference proteome</keyword>
<dbReference type="CDD" id="cd00082">
    <property type="entry name" value="HisKA"/>
    <property type="match status" value="1"/>
</dbReference>
<evidence type="ECO:0000313" key="13">
    <source>
        <dbReference type="EMBL" id="TVY11359.1"/>
    </source>
</evidence>
<dbReference type="InterPro" id="IPR001610">
    <property type="entry name" value="PAC"/>
</dbReference>
<keyword evidence="8" id="KW-0902">Two-component regulatory system</keyword>
<dbReference type="InterPro" id="IPR000700">
    <property type="entry name" value="PAS-assoc_C"/>
</dbReference>
<sequence length="473" mass="54040">MWRKEYLIDSLMNLTSDGLILVDVNGKVLEVNKKFEELHGWKRDEVVGTVLPMVPDQYKDEVFKLYQSLLDGAQHSDFEAIKLRKDGSTFHANVTVSPVKDEQGTVIGFIGVERDITEKKRAEEELLEREKQYRKLIKLNPEPIVLHMDGIIQFVNDVGCKLLGGHSTEDYLGASVYDFFYPKDWERVRRRTKQVLESDEYTEFMEFPLRRIDGVSIDVELSSIYVHRNLGSPVVQTVIRDITQRKKSEEMIIRAEKLSLIGELAAGIAHDIRNPLTSLKGFVQLLKAKNTDYVQVMLEELEHINYVVNEFMTLAKPHLNHFMESQVQPLLESVVHFMMPQARLYNVQIQIEMYQDIPAIQCIPDQIKQVLINLLKNAIESMPQGGVIQVTIRKEQNHSIRIYIQDQGSGISEDMLSRLGAPFVSTKTNGTGLGLMVCKRIIECHGGTLSFHSELNQGTSVVIELPMMQVTQQ</sequence>
<keyword evidence="6" id="KW-0418">Kinase</keyword>
<dbReference type="SUPFAM" id="SSF55874">
    <property type="entry name" value="ATPase domain of HSP90 chaperone/DNA topoisomerase II/histidine kinase"/>
    <property type="match status" value="1"/>
</dbReference>
<accession>A0A559KGV3</accession>
<evidence type="ECO:0000313" key="14">
    <source>
        <dbReference type="Proteomes" id="UP000317036"/>
    </source>
</evidence>
<dbReference type="SMART" id="SM00388">
    <property type="entry name" value="HisKA"/>
    <property type="match status" value="1"/>
</dbReference>
<dbReference type="InterPro" id="IPR036890">
    <property type="entry name" value="HATPase_C_sf"/>
</dbReference>
<keyword evidence="9" id="KW-0175">Coiled coil</keyword>
<dbReference type="InterPro" id="IPR035965">
    <property type="entry name" value="PAS-like_dom_sf"/>
</dbReference>
<comment type="caution">
    <text evidence="13">The sequence shown here is derived from an EMBL/GenBank/DDBJ whole genome shotgun (WGS) entry which is preliminary data.</text>
</comment>
<evidence type="ECO:0000256" key="6">
    <source>
        <dbReference type="ARBA" id="ARBA00022777"/>
    </source>
</evidence>
<dbReference type="EC" id="2.7.13.3" evidence="2"/>
<evidence type="ECO:0000256" key="1">
    <source>
        <dbReference type="ARBA" id="ARBA00000085"/>
    </source>
</evidence>
<evidence type="ECO:0000256" key="9">
    <source>
        <dbReference type="SAM" id="Coils"/>
    </source>
</evidence>
<keyword evidence="3" id="KW-0597">Phosphoprotein</keyword>
<keyword evidence="4" id="KW-0808">Transferase</keyword>
<evidence type="ECO:0000259" key="12">
    <source>
        <dbReference type="PROSITE" id="PS50113"/>
    </source>
</evidence>
<dbReference type="Gene3D" id="1.10.287.130">
    <property type="match status" value="1"/>
</dbReference>
<evidence type="ECO:0000259" key="11">
    <source>
        <dbReference type="PROSITE" id="PS50112"/>
    </source>
</evidence>
<dbReference type="GO" id="GO:0000155">
    <property type="term" value="F:phosphorelay sensor kinase activity"/>
    <property type="evidence" value="ECO:0007669"/>
    <property type="project" value="InterPro"/>
</dbReference>
<evidence type="ECO:0000256" key="5">
    <source>
        <dbReference type="ARBA" id="ARBA00022741"/>
    </source>
</evidence>
<dbReference type="Pfam" id="PF00512">
    <property type="entry name" value="HisKA"/>
    <property type="match status" value="1"/>
</dbReference>
<keyword evidence="7" id="KW-0067">ATP-binding</keyword>
<dbReference type="PROSITE" id="PS50112">
    <property type="entry name" value="PAS"/>
    <property type="match status" value="2"/>
</dbReference>
<dbReference type="SMART" id="SM00387">
    <property type="entry name" value="HATPase_c"/>
    <property type="match status" value="1"/>
</dbReference>
<dbReference type="SUPFAM" id="SSF55785">
    <property type="entry name" value="PYP-like sensor domain (PAS domain)"/>
    <property type="match status" value="2"/>
</dbReference>
<dbReference type="PROSITE" id="PS50113">
    <property type="entry name" value="PAC"/>
    <property type="match status" value="1"/>
</dbReference>
<dbReference type="OrthoDB" id="9815750at2"/>
<feature type="domain" description="PAS" evidence="11">
    <location>
        <begin position="4"/>
        <end position="73"/>
    </location>
</feature>
<feature type="coiled-coil region" evidence="9">
    <location>
        <begin position="112"/>
        <end position="139"/>
    </location>
</feature>
<dbReference type="InterPro" id="IPR003661">
    <property type="entry name" value="HisK_dim/P_dom"/>
</dbReference>
<keyword evidence="5" id="KW-0547">Nucleotide-binding</keyword>
<comment type="catalytic activity">
    <reaction evidence="1">
        <text>ATP + protein L-histidine = ADP + protein N-phospho-L-histidine.</text>
        <dbReference type="EC" id="2.7.13.3"/>
    </reaction>
</comment>
<protein>
    <recommendedName>
        <fullName evidence="2">histidine kinase</fullName>
        <ecNumber evidence="2">2.7.13.3</ecNumber>
    </recommendedName>
</protein>
<dbReference type="InterPro" id="IPR036097">
    <property type="entry name" value="HisK_dim/P_sf"/>
</dbReference>
<dbReference type="SUPFAM" id="SSF47384">
    <property type="entry name" value="Homodimeric domain of signal transducing histidine kinase"/>
    <property type="match status" value="1"/>
</dbReference>
<dbReference type="Proteomes" id="UP000317036">
    <property type="component" value="Unassembled WGS sequence"/>
</dbReference>
<dbReference type="AlphaFoldDB" id="A0A559KGV3"/>
<dbReference type="SMART" id="SM00086">
    <property type="entry name" value="PAC"/>
    <property type="match status" value="2"/>
</dbReference>
<dbReference type="Pfam" id="PF13426">
    <property type="entry name" value="PAS_9"/>
    <property type="match status" value="2"/>
</dbReference>
<reference evidence="13 14" key="1">
    <citation type="submission" date="2019-07" db="EMBL/GenBank/DDBJ databases">
        <authorList>
            <person name="Kim J."/>
        </authorList>
    </citation>
    <scope>NUCLEOTIDE SEQUENCE [LARGE SCALE GENOMIC DNA]</scope>
    <source>
        <strain evidence="13 14">JC52</strain>
    </source>
</reference>
<dbReference type="Gene3D" id="3.30.565.10">
    <property type="entry name" value="Histidine kinase-like ATPase, C-terminal domain"/>
    <property type="match status" value="1"/>
</dbReference>
<proteinExistence type="predicted"/>
<dbReference type="PANTHER" id="PTHR43065">
    <property type="entry name" value="SENSOR HISTIDINE KINASE"/>
    <property type="match status" value="1"/>
</dbReference>
<dbReference type="GO" id="GO:0005524">
    <property type="term" value="F:ATP binding"/>
    <property type="evidence" value="ECO:0007669"/>
    <property type="project" value="UniProtKB-KW"/>
</dbReference>
<evidence type="ECO:0000256" key="4">
    <source>
        <dbReference type="ARBA" id="ARBA00022679"/>
    </source>
</evidence>
<evidence type="ECO:0000256" key="7">
    <source>
        <dbReference type="ARBA" id="ARBA00022840"/>
    </source>
</evidence>
<dbReference type="PANTHER" id="PTHR43065:SF10">
    <property type="entry name" value="PEROXIDE STRESS-ACTIVATED HISTIDINE KINASE MAK3"/>
    <property type="match status" value="1"/>
</dbReference>